<dbReference type="GO" id="GO:0009249">
    <property type="term" value="P:protein lipoylation"/>
    <property type="evidence" value="ECO:0007669"/>
    <property type="project" value="InterPro"/>
</dbReference>
<evidence type="ECO:0000256" key="4">
    <source>
        <dbReference type="ARBA" id="ARBA00024732"/>
    </source>
</evidence>
<dbReference type="EC" id="2.3.1.181" evidence="5 6"/>
<comment type="miscellaneous">
    <text evidence="5">In the reaction, the free carboxyl group of octanoic acid is attached via an amide linkage to the epsilon-amino group of a specific lysine residue of lipoyl domains of lipoate-dependent enzymes.</text>
</comment>
<reference evidence="11 12" key="1">
    <citation type="journal article" date="2011" name="J. Bacteriol.">
        <title>Draft genome sequence of the thermoalkaliphilic Caldalkalibacillus thermarum strain TA2.A1.</title>
        <authorList>
            <person name="Kalamorz F."/>
            <person name="Keis S."/>
            <person name="McMillan D.G."/>
            <person name="Olsson K."/>
            <person name="Stanton J.A."/>
            <person name="Stockwell P."/>
            <person name="Black M.A."/>
            <person name="Klingeman D.M."/>
            <person name="Land M.L."/>
            <person name="Han C.S."/>
            <person name="Martin S.L."/>
            <person name="Becher S.A."/>
            <person name="Peddie C.J."/>
            <person name="Morgan H.W."/>
            <person name="Matthies D."/>
            <person name="Preiss L."/>
            <person name="Meier T."/>
            <person name="Brown S.D."/>
            <person name="Cook G.M."/>
        </authorList>
    </citation>
    <scope>NUCLEOTIDE SEQUENCE [LARGE SCALE GENOMIC DNA]</scope>
    <source>
        <strain evidence="11 12">TA2.A1</strain>
    </source>
</reference>
<dbReference type="InterPro" id="IPR020605">
    <property type="entry name" value="Octanoyltransferase_CS"/>
</dbReference>
<dbReference type="eggNOG" id="COG0321">
    <property type="taxonomic scope" value="Bacteria"/>
</dbReference>
<evidence type="ECO:0000313" key="11">
    <source>
        <dbReference type="EMBL" id="EGL83407.1"/>
    </source>
</evidence>
<comment type="subcellular location">
    <subcellularLocation>
        <location evidence="5">Cytoplasm</location>
    </subcellularLocation>
</comment>
<dbReference type="PROSITE" id="PS01313">
    <property type="entry name" value="LIPB"/>
    <property type="match status" value="1"/>
</dbReference>
<dbReference type="Proteomes" id="UP000010716">
    <property type="component" value="Unassembled WGS sequence"/>
</dbReference>
<dbReference type="RefSeq" id="WP_007503763.1">
    <property type="nucleotide sequence ID" value="NZ_AFCE01000107.1"/>
</dbReference>
<dbReference type="AlphaFoldDB" id="F5L5H3"/>
<comment type="pathway">
    <text evidence="1 5 6">Protein modification; protein lipoylation via endogenous pathway; protein N(6)-(lipoyl)lysine from octanoyl-[acyl-carrier-protein]: step 1/2.</text>
</comment>
<evidence type="ECO:0000256" key="5">
    <source>
        <dbReference type="HAMAP-Rule" id="MF_00013"/>
    </source>
</evidence>
<dbReference type="PANTHER" id="PTHR10993:SF7">
    <property type="entry name" value="LIPOYLTRANSFERASE 2, MITOCHONDRIAL-RELATED"/>
    <property type="match status" value="1"/>
</dbReference>
<feature type="site" description="Lowers pKa of active site Cys" evidence="5 9">
    <location>
        <position position="145"/>
    </location>
</feature>
<comment type="function">
    <text evidence="4 5 6">Catalyzes the transfer of endogenously produced octanoic acid from octanoyl-acyl-carrier-protein onto the lipoyl domains of lipoate-dependent enzymes. Lipoyl-ACP can also act as a substrate although octanoyl-ACP is likely to be the physiological substrate.</text>
</comment>
<dbReference type="InterPro" id="IPR004143">
    <property type="entry name" value="BPL_LPL_catalytic"/>
</dbReference>
<dbReference type="Pfam" id="PF21948">
    <property type="entry name" value="LplA-B_cat"/>
    <property type="match status" value="1"/>
</dbReference>
<dbReference type="InterPro" id="IPR045864">
    <property type="entry name" value="aa-tRNA-synth_II/BPL/LPL"/>
</dbReference>
<evidence type="ECO:0000256" key="9">
    <source>
        <dbReference type="PIRSR" id="PIRSR016262-3"/>
    </source>
</evidence>
<dbReference type="Gene3D" id="3.30.930.10">
    <property type="entry name" value="Bira Bifunctional Protein, Domain 2"/>
    <property type="match status" value="1"/>
</dbReference>
<dbReference type="GO" id="GO:0033819">
    <property type="term" value="F:lipoyl(octanoyl) transferase activity"/>
    <property type="evidence" value="ECO:0007669"/>
    <property type="project" value="UniProtKB-EC"/>
</dbReference>
<dbReference type="SUPFAM" id="SSF55681">
    <property type="entry name" value="Class II aaRS and biotin synthetases"/>
    <property type="match status" value="1"/>
</dbReference>
<evidence type="ECO:0000256" key="3">
    <source>
        <dbReference type="ARBA" id="ARBA00023315"/>
    </source>
</evidence>
<feature type="binding site" evidence="5 8">
    <location>
        <begin position="81"/>
        <end position="88"/>
    </location>
    <ligand>
        <name>substrate</name>
    </ligand>
</feature>
<organism evidence="11 12">
    <name type="scientific">Caldalkalibacillus thermarum (strain TA2.A1)</name>
    <dbReference type="NCBI Taxonomy" id="986075"/>
    <lineage>
        <taxon>Bacteria</taxon>
        <taxon>Bacillati</taxon>
        <taxon>Bacillota</taxon>
        <taxon>Bacilli</taxon>
        <taxon>Bacillales</taxon>
        <taxon>Bacillaceae</taxon>
        <taxon>Caldalkalibacillus</taxon>
    </lineage>
</organism>
<evidence type="ECO:0000313" key="12">
    <source>
        <dbReference type="Proteomes" id="UP000010716"/>
    </source>
</evidence>
<comment type="catalytic activity">
    <reaction evidence="5 6">
        <text>octanoyl-[ACP] + L-lysyl-[protein] = N(6)-octanoyl-L-lysyl-[protein] + holo-[ACP] + H(+)</text>
        <dbReference type="Rhea" id="RHEA:17665"/>
        <dbReference type="Rhea" id="RHEA-COMP:9636"/>
        <dbReference type="Rhea" id="RHEA-COMP:9685"/>
        <dbReference type="Rhea" id="RHEA-COMP:9752"/>
        <dbReference type="Rhea" id="RHEA-COMP:9928"/>
        <dbReference type="ChEBI" id="CHEBI:15378"/>
        <dbReference type="ChEBI" id="CHEBI:29969"/>
        <dbReference type="ChEBI" id="CHEBI:64479"/>
        <dbReference type="ChEBI" id="CHEBI:78463"/>
        <dbReference type="ChEBI" id="CHEBI:78809"/>
        <dbReference type="EC" id="2.3.1.181"/>
    </reaction>
</comment>
<dbReference type="CDD" id="cd16444">
    <property type="entry name" value="LipB"/>
    <property type="match status" value="1"/>
</dbReference>
<comment type="similarity">
    <text evidence="5 6">Belongs to the LipB family.</text>
</comment>
<protein>
    <recommendedName>
        <fullName evidence="5 6">Octanoyltransferase</fullName>
        <ecNumber evidence="5 6">2.3.1.181</ecNumber>
    </recommendedName>
    <alternativeName>
        <fullName evidence="5">Lipoate-protein ligase B</fullName>
    </alternativeName>
    <alternativeName>
        <fullName evidence="5">Lipoyl/octanoyl transferase</fullName>
    </alternativeName>
    <alternativeName>
        <fullName evidence="5">Octanoyl-[acyl-carrier-protein]-protein N-octanoyltransferase</fullName>
    </alternativeName>
</protein>
<proteinExistence type="inferred from homology"/>
<dbReference type="NCBIfam" id="NF010925">
    <property type="entry name" value="PRK14345.1"/>
    <property type="match status" value="1"/>
</dbReference>
<evidence type="ECO:0000256" key="2">
    <source>
        <dbReference type="ARBA" id="ARBA00022679"/>
    </source>
</evidence>
<feature type="binding site" evidence="5 8">
    <location>
        <begin position="148"/>
        <end position="150"/>
    </location>
    <ligand>
        <name>substrate</name>
    </ligand>
</feature>
<keyword evidence="5" id="KW-0963">Cytoplasm</keyword>
<dbReference type="PROSITE" id="PS51733">
    <property type="entry name" value="BPL_LPL_CATALYTIC"/>
    <property type="match status" value="1"/>
</dbReference>
<evidence type="ECO:0000256" key="1">
    <source>
        <dbReference type="ARBA" id="ARBA00004821"/>
    </source>
</evidence>
<evidence type="ECO:0000259" key="10">
    <source>
        <dbReference type="PROSITE" id="PS51733"/>
    </source>
</evidence>
<keyword evidence="3 5" id="KW-0012">Acyltransferase</keyword>
<feature type="binding site" evidence="5 8">
    <location>
        <begin position="167"/>
        <end position="169"/>
    </location>
    <ligand>
        <name>substrate</name>
    </ligand>
</feature>
<accession>F5L5H3</accession>
<dbReference type="EMBL" id="AFCE01000107">
    <property type="protein sequence ID" value="EGL83407.1"/>
    <property type="molecule type" value="Genomic_DNA"/>
</dbReference>
<comment type="caution">
    <text evidence="11">The sequence shown here is derived from an EMBL/GenBank/DDBJ whole genome shotgun (WGS) entry which is preliminary data.</text>
</comment>
<feature type="domain" description="BPL/LPL catalytic" evidence="10">
    <location>
        <begin position="36"/>
        <end position="224"/>
    </location>
</feature>
<feature type="active site" description="Acyl-thioester intermediate" evidence="5 7">
    <location>
        <position position="185"/>
    </location>
</feature>
<dbReference type="UniPathway" id="UPA00538">
    <property type="reaction ID" value="UER00592"/>
</dbReference>
<evidence type="ECO:0000256" key="6">
    <source>
        <dbReference type="PIRNR" id="PIRNR016262"/>
    </source>
</evidence>
<dbReference type="GO" id="GO:0005737">
    <property type="term" value="C:cytoplasm"/>
    <property type="evidence" value="ECO:0007669"/>
    <property type="project" value="UniProtKB-SubCell"/>
</dbReference>
<dbReference type="HAMAP" id="MF_00013">
    <property type="entry name" value="LipB"/>
    <property type="match status" value="1"/>
</dbReference>
<name>F5L5H3_CALTT</name>
<dbReference type="PIRSF" id="PIRSF016262">
    <property type="entry name" value="LPLase"/>
    <property type="match status" value="1"/>
</dbReference>
<evidence type="ECO:0000256" key="8">
    <source>
        <dbReference type="PIRSR" id="PIRSR016262-2"/>
    </source>
</evidence>
<dbReference type="PANTHER" id="PTHR10993">
    <property type="entry name" value="OCTANOYLTRANSFERASE"/>
    <property type="match status" value="1"/>
</dbReference>
<dbReference type="NCBIfam" id="TIGR00214">
    <property type="entry name" value="lipB"/>
    <property type="match status" value="1"/>
</dbReference>
<sequence length="240" mass="28080">MNWNEHWLETHIFRHKQPYDPMWDRQKEWVAEIDRHERLPSLLLLEHDHVYTFGRGGRQEHLLISEEMCKQKGIELANVDRGGDITYHGPGQLVGYPLILLNRWKNDAHLYLRMLEETIIKTLARYDIDAGRKPPYTGVWVGDEKIAAIGVKFNRGRQSKSFITSHGFALNVNTDLSMFEYIIPCGIREYGVTSMAKLLDHPLDLAEVMQVYQHIFVEEFQFEPHELRVHEDSEPDGRSS</sequence>
<dbReference type="InterPro" id="IPR000544">
    <property type="entry name" value="Octanoyltransferase"/>
</dbReference>
<keyword evidence="2 5" id="KW-0808">Transferase</keyword>
<evidence type="ECO:0000256" key="7">
    <source>
        <dbReference type="PIRSR" id="PIRSR016262-1"/>
    </source>
</evidence>
<gene>
    <name evidence="5" type="primary">lipB</name>
    <name evidence="11" type="ORF">CathTA2_1036</name>
</gene>